<dbReference type="Proteomes" id="UP001190700">
    <property type="component" value="Unassembled WGS sequence"/>
</dbReference>
<name>A0AAE0FXP2_9CHLO</name>
<dbReference type="EMBL" id="LGRX02012275">
    <property type="protein sequence ID" value="KAK3267657.1"/>
    <property type="molecule type" value="Genomic_DNA"/>
</dbReference>
<accession>A0AAE0FXP2</accession>
<gene>
    <name evidence="2" type="ORF">CYMTET_23802</name>
</gene>
<reference evidence="2 3" key="1">
    <citation type="journal article" date="2015" name="Genome Biol. Evol.">
        <title>Comparative Genomics of a Bacterivorous Green Alga Reveals Evolutionary Causalities and Consequences of Phago-Mixotrophic Mode of Nutrition.</title>
        <authorList>
            <person name="Burns J.A."/>
            <person name="Paasch A."/>
            <person name="Narechania A."/>
            <person name="Kim E."/>
        </authorList>
    </citation>
    <scope>NUCLEOTIDE SEQUENCE [LARGE SCALE GENOMIC DNA]</scope>
    <source>
        <strain evidence="2 3">PLY_AMNH</strain>
    </source>
</reference>
<organism evidence="2 3">
    <name type="scientific">Cymbomonas tetramitiformis</name>
    <dbReference type="NCBI Taxonomy" id="36881"/>
    <lineage>
        <taxon>Eukaryota</taxon>
        <taxon>Viridiplantae</taxon>
        <taxon>Chlorophyta</taxon>
        <taxon>Pyramimonadophyceae</taxon>
        <taxon>Pyramimonadales</taxon>
        <taxon>Pyramimonadaceae</taxon>
        <taxon>Cymbomonas</taxon>
    </lineage>
</organism>
<keyword evidence="3" id="KW-1185">Reference proteome</keyword>
<evidence type="ECO:0000313" key="2">
    <source>
        <dbReference type="EMBL" id="KAK3267657.1"/>
    </source>
</evidence>
<comment type="caution">
    <text evidence="2">The sequence shown here is derived from an EMBL/GenBank/DDBJ whole genome shotgun (WGS) entry which is preliminary data.</text>
</comment>
<feature type="region of interest" description="Disordered" evidence="1">
    <location>
        <begin position="210"/>
        <end position="237"/>
    </location>
</feature>
<dbReference type="AlphaFoldDB" id="A0AAE0FXP2"/>
<proteinExistence type="predicted"/>
<protein>
    <submittedName>
        <fullName evidence="2">Uncharacterized protein</fullName>
    </submittedName>
</protein>
<evidence type="ECO:0000313" key="3">
    <source>
        <dbReference type="Proteomes" id="UP001190700"/>
    </source>
</evidence>
<evidence type="ECO:0000256" key="1">
    <source>
        <dbReference type="SAM" id="MobiDB-lite"/>
    </source>
</evidence>
<sequence>MAGFLIHAHESMRHSWACRRMLPHPCGTRGRVGACSLIHAALVVLAHIKEMAEAAPVPSVFLFNVGPISPVLIHYMYKTNPNHLYIDVDGLLDAKHSGVKKFKESHYTGTAHALSRQFAQSKNCTFTRYKRVGDCVRPKPAPVNFEMSEHCFGKGTKMIKGQPKAGRVGGHFAANEKTLMKSHALKHPDRASKFGSIENQRNKLAAQQAAMAAKAPKPTQLKRPLLMRGTLPSRGTS</sequence>